<protein>
    <submittedName>
        <fullName evidence="1">Uncharacterized protein</fullName>
    </submittedName>
</protein>
<gene>
    <name evidence="1" type="ORF">TVAG_447180</name>
</gene>
<reference evidence="1" key="2">
    <citation type="journal article" date="2007" name="Science">
        <title>Draft genome sequence of the sexually transmitted pathogen Trichomonas vaginalis.</title>
        <authorList>
            <person name="Carlton J.M."/>
            <person name="Hirt R.P."/>
            <person name="Silva J.C."/>
            <person name="Delcher A.L."/>
            <person name="Schatz M."/>
            <person name="Zhao Q."/>
            <person name="Wortman J.R."/>
            <person name="Bidwell S.L."/>
            <person name="Alsmark U.C.M."/>
            <person name="Besteiro S."/>
            <person name="Sicheritz-Ponten T."/>
            <person name="Noel C.J."/>
            <person name="Dacks J.B."/>
            <person name="Foster P.G."/>
            <person name="Simillion C."/>
            <person name="Van de Peer Y."/>
            <person name="Miranda-Saavedra D."/>
            <person name="Barton G.J."/>
            <person name="Westrop G.D."/>
            <person name="Mueller S."/>
            <person name="Dessi D."/>
            <person name="Fiori P.L."/>
            <person name="Ren Q."/>
            <person name="Paulsen I."/>
            <person name="Zhang H."/>
            <person name="Bastida-Corcuera F.D."/>
            <person name="Simoes-Barbosa A."/>
            <person name="Brown M.T."/>
            <person name="Hayes R.D."/>
            <person name="Mukherjee M."/>
            <person name="Okumura C.Y."/>
            <person name="Schneider R."/>
            <person name="Smith A.J."/>
            <person name="Vanacova S."/>
            <person name="Villalvazo M."/>
            <person name="Haas B.J."/>
            <person name="Pertea M."/>
            <person name="Feldblyum T.V."/>
            <person name="Utterback T.R."/>
            <person name="Shu C.L."/>
            <person name="Osoegawa K."/>
            <person name="de Jong P.J."/>
            <person name="Hrdy I."/>
            <person name="Horvathova L."/>
            <person name="Zubacova Z."/>
            <person name="Dolezal P."/>
            <person name="Malik S.B."/>
            <person name="Logsdon J.M. Jr."/>
            <person name="Henze K."/>
            <person name="Gupta A."/>
            <person name="Wang C.C."/>
            <person name="Dunne R.L."/>
            <person name="Upcroft J.A."/>
            <person name="Upcroft P."/>
            <person name="White O."/>
            <person name="Salzberg S.L."/>
            <person name="Tang P."/>
            <person name="Chiu C.-H."/>
            <person name="Lee Y.-S."/>
            <person name="Embley T.M."/>
            <person name="Coombs G.H."/>
            <person name="Mottram J.C."/>
            <person name="Tachezy J."/>
            <person name="Fraser-Liggett C.M."/>
            <person name="Johnson P.J."/>
        </authorList>
    </citation>
    <scope>NUCLEOTIDE SEQUENCE [LARGE SCALE GENOMIC DNA]</scope>
    <source>
        <strain evidence="1">G3</strain>
    </source>
</reference>
<evidence type="ECO:0000313" key="1">
    <source>
        <dbReference type="EMBL" id="EAY16760.1"/>
    </source>
</evidence>
<dbReference type="SMR" id="A2DRZ0"/>
<proteinExistence type="predicted"/>
<dbReference type="VEuPathDB" id="TrichDB:TVAGG3_1001560"/>
<dbReference type="EMBL" id="DS113238">
    <property type="protein sequence ID" value="EAY16760.1"/>
    <property type="molecule type" value="Genomic_DNA"/>
</dbReference>
<dbReference type="RefSeq" id="XP_001328983.1">
    <property type="nucleotide sequence ID" value="XM_001328948.1"/>
</dbReference>
<dbReference type="InParanoid" id="A2DRZ0"/>
<organism evidence="1 2">
    <name type="scientific">Trichomonas vaginalis (strain ATCC PRA-98 / G3)</name>
    <dbReference type="NCBI Taxonomy" id="412133"/>
    <lineage>
        <taxon>Eukaryota</taxon>
        <taxon>Metamonada</taxon>
        <taxon>Parabasalia</taxon>
        <taxon>Trichomonadida</taxon>
        <taxon>Trichomonadidae</taxon>
        <taxon>Trichomonas</taxon>
    </lineage>
</organism>
<accession>A2DRZ0</accession>
<dbReference type="AlphaFoldDB" id="A2DRZ0"/>
<reference evidence="1" key="1">
    <citation type="submission" date="2006-10" db="EMBL/GenBank/DDBJ databases">
        <authorList>
            <person name="Amadeo P."/>
            <person name="Zhao Q."/>
            <person name="Wortman J."/>
            <person name="Fraser-Liggett C."/>
            <person name="Carlton J."/>
        </authorList>
    </citation>
    <scope>NUCLEOTIDE SEQUENCE</scope>
    <source>
        <strain evidence="1">G3</strain>
    </source>
</reference>
<dbReference type="Proteomes" id="UP000001542">
    <property type="component" value="Unassembled WGS sequence"/>
</dbReference>
<dbReference type="KEGG" id="tva:75681935"/>
<keyword evidence="2" id="KW-1185">Reference proteome</keyword>
<evidence type="ECO:0000313" key="2">
    <source>
        <dbReference type="Proteomes" id="UP000001542"/>
    </source>
</evidence>
<name>A2DRZ0_TRIV3</name>
<sequence length="91" mass="10663">MTQDINQLKQILQNQTMLRDDLSRQCLKREEIQKNKQQELCSQITQLQLHIKSLDVYIKRLSLVHSQISASSSYPLSKDDYAEILRLVSTM</sequence>
<dbReference type="VEuPathDB" id="TrichDB:TVAG_447180"/>